<gene>
    <name evidence="2" type="ORF">GLIP_0971</name>
</gene>
<dbReference type="OrthoDB" id="9179860at2"/>
<dbReference type="InterPro" id="IPR050383">
    <property type="entry name" value="GlyoxalaseI/FosfomycinResist"/>
</dbReference>
<dbReference type="RefSeq" id="WP_008843430.1">
    <property type="nucleotide sequence ID" value="NZ_BAEN01000022.1"/>
</dbReference>
<feature type="domain" description="VOC" evidence="1">
    <location>
        <begin position="3"/>
        <end position="127"/>
    </location>
</feature>
<sequence>MIRLEHINIVVKDLQDTLRFYSAAFPHWTIRQQGNADWYGIERDWLHFGDEYNYLTFNASGSGTNRDLKGNQLGLAHFAFEVSNLQSVITRLRKAGFTPHNLGANNQYRMNTYFIDPSGFEVEFVEYLSDLPESRNNAED</sequence>
<accession>K6YAC1</accession>
<dbReference type="Gene3D" id="3.10.180.10">
    <property type="entry name" value="2,3-Dihydroxybiphenyl 1,2-Dioxygenase, domain 1"/>
    <property type="match status" value="1"/>
</dbReference>
<dbReference type="PROSITE" id="PS51819">
    <property type="entry name" value="VOC"/>
    <property type="match status" value="1"/>
</dbReference>
<organism evidence="2 3">
    <name type="scientific">Aliiglaciecola lipolytica E3</name>
    <dbReference type="NCBI Taxonomy" id="1127673"/>
    <lineage>
        <taxon>Bacteria</taxon>
        <taxon>Pseudomonadati</taxon>
        <taxon>Pseudomonadota</taxon>
        <taxon>Gammaproteobacteria</taxon>
        <taxon>Alteromonadales</taxon>
        <taxon>Alteromonadaceae</taxon>
        <taxon>Aliiglaciecola</taxon>
    </lineage>
</organism>
<keyword evidence="3" id="KW-1185">Reference proteome</keyword>
<evidence type="ECO:0000313" key="3">
    <source>
        <dbReference type="Proteomes" id="UP000006334"/>
    </source>
</evidence>
<reference evidence="2 3" key="1">
    <citation type="journal article" date="2017" name="Antonie Van Leeuwenhoek">
        <title>Rhizobium rhizosphaerae sp. nov., a novel species isolated from rice rhizosphere.</title>
        <authorList>
            <person name="Zhao J.J."/>
            <person name="Zhang J."/>
            <person name="Zhang R.J."/>
            <person name="Zhang C.W."/>
            <person name="Yin H.Q."/>
            <person name="Zhang X.X."/>
        </authorList>
    </citation>
    <scope>NUCLEOTIDE SEQUENCE [LARGE SCALE GENOMIC DNA]</scope>
    <source>
        <strain evidence="2 3">E3</strain>
    </source>
</reference>
<dbReference type="PANTHER" id="PTHR21366">
    <property type="entry name" value="GLYOXALASE FAMILY PROTEIN"/>
    <property type="match status" value="1"/>
</dbReference>
<dbReference type="Pfam" id="PF00903">
    <property type="entry name" value="Glyoxalase"/>
    <property type="match status" value="1"/>
</dbReference>
<dbReference type="InterPro" id="IPR037523">
    <property type="entry name" value="VOC_core"/>
</dbReference>
<proteinExistence type="predicted"/>
<evidence type="ECO:0000259" key="1">
    <source>
        <dbReference type="PROSITE" id="PS51819"/>
    </source>
</evidence>
<protein>
    <recommendedName>
        <fullName evidence="1">VOC domain-containing protein</fullName>
    </recommendedName>
</protein>
<dbReference type="eggNOG" id="COG0346">
    <property type="taxonomic scope" value="Bacteria"/>
</dbReference>
<dbReference type="CDD" id="cd06587">
    <property type="entry name" value="VOC"/>
    <property type="match status" value="1"/>
</dbReference>
<dbReference type="AlphaFoldDB" id="K6YAC1"/>
<dbReference type="STRING" id="1127673.GLIP_0971"/>
<dbReference type="Proteomes" id="UP000006334">
    <property type="component" value="Unassembled WGS sequence"/>
</dbReference>
<dbReference type="InterPro" id="IPR029068">
    <property type="entry name" value="Glyas_Bleomycin-R_OHBP_Dase"/>
</dbReference>
<dbReference type="EMBL" id="BAEN01000022">
    <property type="protein sequence ID" value="GAC13613.1"/>
    <property type="molecule type" value="Genomic_DNA"/>
</dbReference>
<comment type="caution">
    <text evidence="2">The sequence shown here is derived from an EMBL/GenBank/DDBJ whole genome shotgun (WGS) entry which is preliminary data.</text>
</comment>
<evidence type="ECO:0000313" key="2">
    <source>
        <dbReference type="EMBL" id="GAC13613.1"/>
    </source>
</evidence>
<name>K6YAC1_9ALTE</name>
<dbReference type="SUPFAM" id="SSF54593">
    <property type="entry name" value="Glyoxalase/Bleomycin resistance protein/Dihydroxybiphenyl dioxygenase"/>
    <property type="match status" value="1"/>
</dbReference>
<dbReference type="InterPro" id="IPR004360">
    <property type="entry name" value="Glyas_Fos-R_dOase_dom"/>
</dbReference>
<dbReference type="PANTHER" id="PTHR21366:SF22">
    <property type="entry name" value="VOC DOMAIN-CONTAINING PROTEIN"/>
    <property type="match status" value="1"/>
</dbReference>